<evidence type="ECO:0000259" key="1">
    <source>
        <dbReference type="PROSITE" id="PS50181"/>
    </source>
</evidence>
<sequence length="275" mass="32447">MPRILPLEWRKKNPIEYPEQITALPWLPQDILAEICLYLPPHELYNLSQVNRSIRAFLTSRSNAGFIWHRAMEDAVAEGTMPPLPPYLENHELAWARLVFSDYCSICFYTFTNPVPGMFVQWSFNSRMCSICIMSQIQKRLPRELKRHLKRQEWRELLPYIVFHTGDTPLYLSKEVTDFTREYLSLSTSQERADFLSRRRIRTAAVNRHVNECIEWQRSIAWVAEKPEPPRPTALGLPRPSVAARVRETPSRAEKFTRFLIRFSWYRTASLSFDV</sequence>
<evidence type="ECO:0000313" key="3">
    <source>
        <dbReference type="Proteomes" id="UP001362999"/>
    </source>
</evidence>
<dbReference type="SMART" id="SM00256">
    <property type="entry name" value="FBOX"/>
    <property type="match status" value="1"/>
</dbReference>
<dbReference type="SUPFAM" id="SSF81383">
    <property type="entry name" value="F-box domain"/>
    <property type="match status" value="1"/>
</dbReference>
<organism evidence="2 3">
    <name type="scientific">Favolaschia claudopus</name>
    <dbReference type="NCBI Taxonomy" id="2862362"/>
    <lineage>
        <taxon>Eukaryota</taxon>
        <taxon>Fungi</taxon>
        <taxon>Dikarya</taxon>
        <taxon>Basidiomycota</taxon>
        <taxon>Agaricomycotina</taxon>
        <taxon>Agaricomycetes</taxon>
        <taxon>Agaricomycetidae</taxon>
        <taxon>Agaricales</taxon>
        <taxon>Marasmiineae</taxon>
        <taxon>Mycenaceae</taxon>
        <taxon>Favolaschia</taxon>
    </lineage>
</organism>
<keyword evidence="3" id="KW-1185">Reference proteome</keyword>
<dbReference type="InterPro" id="IPR001810">
    <property type="entry name" value="F-box_dom"/>
</dbReference>
<reference evidence="2 3" key="1">
    <citation type="journal article" date="2024" name="J Genomics">
        <title>Draft genome sequencing and assembly of Favolaschia claudopus CIRM-BRFM 2984 isolated from oak limbs.</title>
        <authorList>
            <person name="Navarro D."/>
            <person name="Drula E."/>
            <person name="Chaduli D."/>
            <person name="Cazenave R."/>
            <person name="Ahrendt S."/>
            <person name="Wang J."/>
            <person name="Lipzen A."/>
            <person name="Daum C."/>
            <person name="Barry K."/>
            <person name="Grigoriev I.V."/>
            <person name="Favel A."/>
            <person name="Rosso M.N."/>
            <person name="Martin F."/>
        </authorList>
    </citation>
    <scope>NUCLEOTIDE SEQUENCE [LARGE SCALE GENOMIC DNA]</scope>
    <source>
        <strain evidence="2 3">CIRM-BRFM 2984</strain>
    </source>
</reference>
<dbReference type="Gene3D" id="1.20.1280.50">
    <property type="match status" value="1"/>
</dbReference>
<proteinExistence type="predicted"/>
<comment type="caution">
    <text evidence="2">The sequence shown here is derived from an EMBL/GenBank/DDBJ whole genome shotgun (WGS) entry which is preliminary data.</text>
</comment>
<dbReference type="InterPro" id="IPR036047">
    <property type="entry name" value="F-box-like_dom_sf"/>
</dbReference>
<dbReference type="CDD" id="cd09917">
    <property type="entry name" value="F-box_SF"/>
    <property type="match status" value="1"/>
</dbReference>
<accession>A0AAV9ZI42</accession>
<dbReference type="Pfam" id="PF12937">
    <property type="entry name" value="F-box-like"/>
    <property type="match status" value="1"/>
</dbReference>
<gene>
    <name evidence="2" type="ORF">R3P38DRAFT_416361</name>
</gene>
<dbReference type="Proteomes" id="UP001362999">
    <property type="component" value="Unassembled WGS sequence"/>
</dbReference>
<protein>
    <recommendedName>
        <fullName evidence="1">F-box domain-containing protein</fullName>
    </recommendedName>
</protein>
<feature type="domain" description="F-box" evidence="1">
    <location>
        <begin position="21"/>
        <end position="71"/>
    </location>
</feature>
<dbReference type="EMBL" id="JAWWNJ010000149">
    <property type="protein sequence ID" value="KAK6981579.1"/>
    <property type="molecule type" value="Genomic_DNA"/>
</dbReference>
<name>A0AAV9ZI42_9AGAR</name>
<evidence type="ECO:0000313" key="2">
    <source>
        <dbReference type="EMBL" id="KAK6981579.1"/>
    </source>
</evidence>
<dbReference type="AlphaFoldDB" id="A0AAV9ZI42"/>
<dbReference type="PROSITE" id="PS50181">
    <property type="entry name" value="FBOX"/>
    <property type="match status" value="1"/>
</dbReference>